<dbReference type="SMART" id="SM00448">
    <property type="entry name" value="REC"/>
    <property type="match status" value="2"/>
</dbReference>
<evidence type="ECO:0000259" key="7">
    <source>
        <dbReference type="PROSITE" id="PS50109"/>
    </source>
</evidence>
<evidence type="ECO:0000256" key="1">
    <source>
        <dbReference type="ARBA" id="ARBA00000085"/>
    </source>
</evidence>
<feature type="domain" description="PAS" evidence="9">
    <location>
        <begin position="154"/>
        <end position="202"/>
    </location>
</feature>
<dbReference type="InterPro" id="IPR013656">
    <property type="entry name" value="PAS_4"/>
</dbReference>
<dbReference type="Pfam" id="PF02518">
    <property type="entry name" value="HATPase_c"/>
    <property type="match status" value="1"/>
</dbReference>
<reference evidence="10 11" key="1">
    <citation type="submission" date="2020-02" db="EMBL/GenBank/DDBJ databases">
        <title>Comparative genomics of sulfur disproportionating microorganisms.</title>
        <authorList>
            <person name="Ward L.M."/>
            <person name="Bertran E."/>
            <person name="Johnston D.T."/>
        </authorList>
    </citation>
    <scope>NUCLEOTIDE SEQUENCE [LARGE SCALE GENOMIC DNA]</scope>
    <source>
        <strain evidence="10 11">DSM 100025</strain>
    </source>
</reference>
<dbReference type="GO" id="GO:0000155">
    <property type="term" value="F:phosphorelay sensor kinase activity"/>
    <property type="evidence" value="ECO:0007669"/>
    <property type="project" value="InterPro"/>
</dbReference>
<sequence>MGDHKAKILVIDDDSGMRQSLEMLLSYLGYQVATAESCRGGIELLTRTTFDVVVTDIVTEDGLGFEVMDYVNEHCPRTRVVAMTGFSSVDSVIEALRHGAYDYVAKPFDFDLLHHSIKRALEHLRLQEEVRRSTERYQALVDDLNDGYFVVSGGRLVYANSTFGDLMGRRPETMLGTPFLDLVAPADRDRMRAFMASLTSGEDRSVLEDVVFAPGGDREVTVELKMSRARTGAGREEGLIGICRDVSERRALWEKLVRSEKLALLGEMVAGIAHELNNKLTPVLAYADMLAGQRLDEETARRIGIVRDCALGVRSIVESLLLFSRQEKPRKTMVNLNDVVRTTCELVECSFSGSDVHLDMDLDADLPAVLLDRQQIEQVILNITKNAYEALPGGGRVRIETRREADRIRVSVTDDGPGIPPEVQAHIFDPFFTTKERERGTGLGLSICHGIVRSHQGEIEVASGAGGTTFSLYFPVVREEEAAAPAAGEVPPPPRREDGRRVRILVVDDEPPIAQLLGELLMEFYDVTLAGNGREALAHLSRTPFDLIISDIKMPALDGIELYRRLEQDRPEYLDRIIYATGVTFDDRTRAFLQETGVPCLNKPFKADQILEMVHRHLAPETGKAVPSSFSARLAACGAGNARSG</sequence>
<feature type="modified residue" description="4-aspartylphosphate" evidence="6">
    <location>
        <position position="551"/>
    </location>
</feature>
<protein>
    <recommendedName>
        <fullName evidence="2">histidine kinase</fullName>
        <ecNumber evidence="2">2.7.13.3</ecNumber>
    </recommendedName>
</protein>
<dbReference type="NCBIfam" id="TIGR00229">
    <property type="entry name" value="sensory_box"/>
    <property type="match status" value="1"/>
</dbReference>
<evidence type="ECO:0000256" key="5">
    <source>
        <dbReference type="ARBA" id="ARBA00022777"/>
    </source>
</evidence>
<dbReference type="PRINTS" id="PR00344">
    <property type="entry name" value="BCTRLSENSOR"/>
</dbReference>
<dbReference type="PROSITE" id="PS50112">
    <property type="entry name" value="PAS"/>
    <property type="match status" value="1"/>
</dbReference>
<dbReference type="Gene3D" id="1.10.287.130">
    <property type="match status" value="1"/>
</dbReference>
<dbReference type="InterPro" id="IPR011006">
    <property type="entry name" value="CheY-like_superfamily"/>
</dbReference>
<dbReference type="CDD" id="cd00130">
    <property type="entry name" value="PAS"/>
    <property type="match status" value="1"/>
</dbReference>
<evidence type="ECO:0000259" key="9">
    <source>
        <dbReference type="PROSITE" id="PS50112"/>
    </source>
</evidence>
<dbReference type="AlphaFoldDB" id="A0A6N9TS86"/>
<dbReference type="Pfam" id="PF00072">
    <property type="entry name" value="Response_reg"/>
    <property type="match status" value="2"/>
</dbReference>
<dbReference type="PROSITE" id="PS50110">
    <property type="entry name" value="RESPONSE_REGULATORY"/>
    <property type="match status" value="2"/>
</dbReference>
<comment type="caution">
    <text evidence="10">The sequence shown here is derived from an EMBL/GenBank/DDBJ whole genome shotgun (WGS) entry which is preliminary data.</text>
</comment>
<evidence type="ECO:0000259" key="8">
    <source>
        <dbReference type="PROSITE" id="PS50110"/>
    </source>
</evidence>
<dbReference type="SUPFAM" id="SSF55785">
    <property type="entry name" value="PYP-like sensor domain (PAS domain)"/>
    <property type="match status" value="1"/>
</dbReference>
<dbReference type="InterPro" id="IPR036890">
    <property type="entry name" value="HATPase_C_sf"/>
</dbReference>
<dbReference type="InterPro" id="IPR000014">
    <property type="entry name" value="PAS"/>
</dbReference>
<dbReference type="InterPro" id="IPR003661">
    <property type="entry name" value="HisK_dim/P_dom"/>
</dbReference>
<dbReference type="SUPFAM" id="SSF47384">
    <property type="entry name" value="Homodimeric domain of signal transducing histidine kinase"/>
    <property type="match status" value="1"/>
</dbReference>
<gene>
    <name evidence="10" type="ORF">G3N55_10555</name>
</gene>
<dbReference type="Proteomes" id="UP000469346">
    <property type="component" value="Unassembled WGS sequence"/>
</dbReference>
<keyword evidence="11" id="KW-1185">Reference proteome</keyword>
<dbReference type="CDD" id="cd00082">
    <property type="entry name" value="HisKA"/>
    <property type="match status" value="1"/>
</dbReference>
<dbReference type="RefSeq" id="WP_163299390.1">
    <property type="nucleotide sequence ID" value="NZ_JAAGRR010000143.1"/>
</dbReference>
<dbReference type="InterPro" id="IPR004358">
    <property type="entry name" value="Sig_transdc_His_kin-like_C"/>
</dbReference>
<dbReference type="GO" id="GO:0009927">
    <property type="term" value="F:histidine phosphotransfer kinase activity"/>
    <property type="evidence" value="ECO:0007669"/>
    <property type="project" value="TreeGrafter"/>
</dbReference>
<dbReference type="Pfam" id="PF00512">
    <property type="entry name" value="HisKA"/>
    <property type="match status" value="1"/>
</dbReference>
<dbReference type="InterPro" id="IPR001789">
    <property type="entry name" value="Sig_transdc_resp-reg_receiver"/>
</dbReference>
<dbReference type="EMBL" id="JAAGRR010000143">
    <property type="protein sequence ID" value="NDY43280.1"/>
    <property type="molecule type" value="Genomic_DNA"/>
</dbReference>
<dbReference type="Pfam" id="PF08448">
    <property type="entry name" value="PAS_4"/>
    <property type="match status" value="1"/>
</dbReference>
<keyword evidence="5" id="KW-0418">Kinase</keyword>
<feature type="domain" description="Response regulatory" evidence="8">
    <location>
        <begin position="7"/>
        <end position="121"/>
    </location>
</feature>
<feature type="domain" description="Response regulatory" evidence="8">
    <location>
        <begin position="503"/>
        <end position="618"/>
    </location>
</feature>
<evidence type="ECO:0000256" key="6">
    <source>
        <dbReference type="PROSITE-ProRule" id="PRU00169"/>
    </source>
</evidence>
<evidence type="ECO:0000313" key="10">
    <source>
        <dbReference type="EMBL" id="NDY43280.1"/>
    </source>
</evidence>
<dbReference type="InterPro" id="IPR003594">
    <property type="entry name" value="HATPase_dom"/>
</dbReference>
<dbReference type="InterPro" id="IPR036097">
    <property type="entry name" value="HisK_dim/P_sf"/>
</dbReference>
<dbReference type="SUPFAM" id="SSF52172">
    <property type="entry name" value="CheY-like"/>
    <property type="match status" value="2"/>
</dbReference>
<comment type="catalytic activity">
    <reaction evidence="1">
        <text>ATP + protein L-histidine = ADP + protein N-phospho-L-histidine.</text>
        <dbReference type="EC" id="2.7.13.3"/>
    </reaction>
</comment>
<name>A0A6N9TS86_DISTH</name>
<dbReference type="InterPro" id="IPR005467">
    <property type="entry name" value="His_kinase_dom"/>
</dbReference>
<evidence type="ECO:0000256" key="4">
    <source>
        <dbReference type="ARBA" id="ARBA00022679"/>
    </source>
</evidence>
<dbReference type="SMART" id="SM00387">
    <property type="entry name" value="HATPase_c"/>
    <property type="match status" value="1"/>
</dbReference>
<dbReference type="InterPro" id="IPR035965">
    <property type="entry name" value="PAS-like_dom_sf"/>
</dbReference>
<dbReference type="EC" id="2.7.13.3" evidence="2"/>
<dbReference type="Gene3D" id="3.40.50.2300">
    <property type="match status" value="2"/>
</dbReference>
<evidence type="ECO:0000256" key="2">
    <source>
        <dbReference type="ARBA" id="ARBA00012438"/>
    </source>
</evidence>
<evidence type="ECO:0000313" key="11">
    <source>
        <dbReference type="Proteomes" id="UP000469346"/>
    </source>
</evidence>
<keyword evidence="3 6" id="KW-0597">Phosphoprotein</keyword>
<dbReference type="PANTHER" id="PTHR43047">
    <property type="entry name" value="TWO-COMPONENT HISTIDINE PROTEIN KINASE"/>
    <property type="match status" value="1"/>
</dbReference>
<keyword evidence="4" id="KW-0808">Transferase</keyword>
<evidence type="ECO:0000256" key="3">
    <source>
        <dbReference type="ARBA" id="ARBA00022553"/>
    </source>
</evidence>
<dbReference type="PROSITE" id="PS50109">
    <property type="entry name" value="HIS_KIN"/>
    <property type="match status" value="1"/>
</dbReference>
<feature type="domain" description="Histidine kinase" evidence="7">
    <location>
        <begin position="271"/>
        <end position="478"/>
    </location>
</feature>
<organism evidence="10 11">
    <name type="scientific">Dissulfurirhabdus thermomarina</name>
    <dbReference type="NCBI Taxonomy" id="1765737"/>
    <lineage>
        <taxon>Bacteria</taxon>
        <taxon>Deltaproteobacteria</taxon>
        <taxon>Dissulfurirhabdaceae</taxon>
        <taxon>Dissulfurirhabdus</taxon>
    </lineage>
</organism>
<dbReference type="Gene3D" id="3.30.450.20">
    <property type="entry name" value="PAS domain"/>
    <property type="match status" value="1"/>
</dbReference>
<dbReference type="SMART" id="SM00091">
    <property type="entry name" value="PAS"/>
    <property type="match status" value="1"/>
</dbReference>
<feature type="modified residue" description="4-aspartylphosphate" evidence="6">
    <location>
        <position position="56"/>
    </location>
</feature>
<accession>A0A6N9TS86</accession>
<proteinExistence type="predicted"/>
<dbReference type="GO" id="GO:0005886">
    <property type="term" value="C:plasma membrane"/>
    <property type="evidence" value="ECO:0007669"/>
    <property type="project" value="TreeGrafter"/>
</dbReference>
<dbReference type="PANTHER" id="PTHR43047:SF72">
    <property type="entry name" value="OSMOSENSING HISTIDINE PROTEIN KINASE SLN1"/>
    <property type="match status" value="1"/>
</dbReference>
<dbReference type="Gene3D" id="3.30.565.10">
    <property type="entry name" value="Histidine kinase-like ATPase, C-terminal domain"/>
    <property type="match status" value="1"/>
</dbReference>
<dbReference type="SMART" id="SM00388">
    <property type="entry name" value="HisKA"/>
    <property type="match status" value="1"/>
</dbReference>
<dbReference type="SUPFAM" id="SSF55874">
    <property type="entry name" value="ATPase domain of HSP90 chaperone/DNA topoisomerase II/histidine kinase"/>
    <property type="match status" value="1"/>
</dbReference>